<dbReference type="RefSeq" id="WP_089747070.1">
    <property type="nucleotide sequence ID" value="NZ_FOGF01000027.1"/>
</dbReference>
<gene>
    <name evidence="1" type="ORF">SAMN05421767_12715</name>
</gene>
<keyword evidence="1" id="KW-0378">Hydrolase</keyword>
<dbReference type="GO" id="GO:0008233">
    <property type="term" value="F:peptidase activity"/>
    <property type="evidence" value="ECO:0007669"/>
    <property type="project" value="UniProtKB-KW"/>
</dbReference>
<dbReference type="STRING" id="137733.SAMN05421767_12715"/>
<organism evidence="1 2">
    <name type="scientific">Granulicatella balaenopterae</name>
    <dbReference type="NCBI Taxonomy" id="137733"/>
    <lineage>
        <taxon>Bacteria</taxon>
        <taxon>Bacillati</taxon>
        <taxon>Bacillota</taxon>
        <taxon>Bacilli</taxon>
        <taxon>Lactobacillales</taxon>
        <taxon>Carnobacteriaceae</taxon>
        <taxon>Granulicatella</taxon>
    </lineage>
</organism>
<dbReference type="EMBL" id="FOGF01000027">
    <property type="protein sequence ID" value="SER23269.1"/>
    <property type="molecule type" value="Genomic_DNA"/>
</dbReference>
<sequence length="306" mass="34737">MTEIIATVESIPQAKALLEAGVDRLYFGEDEFGLRLPTSFSREEQAELTSLAHEYGKKVTVAVNAIFHNDRIEKLPEYLTFLKSIDVDVISVGDPGVMQVMKQEEYNIPFNYDAQVIVTSSKHINFWAKRGAVSAVVAREVPRESMKILAKNATIPVEVLVYGATCIHQSKRPLLQNYFNYIEREESPAKQRELFISEPQKDDSHYGIYQDINGTHIFASDDVLLAEYLHELAEMGVEQWKLDGIFSPGENFVKIARLFVDARDKINAGTWDSNQGFLLAQKIRQLHPEVRTLDPGFYVLNPEDVK</sequence>
<dbReference type="Proteomes" id="UP000198556">
    <property type="component" value="Unassembled WGS sequence"/>
</dbReference>
<keyword evidence="1" id="KW-0645">Protease</keyword>
<proteinExistence type="predicted"/>
<reference evidence="1 2" key="1">
    <citation type="submission" date="2016-10" db="EMBL/GenBank/DDBJ databases">
        <authorList>
            <person name="de Groot N.N."/>
        </authorList>
    </citation>
    <scope>NUCLEOTIDE SEQUENCE [LARGE SCALE GENOMIC DNA]</scope>
    <source>
        <strain evidence="1 2">DSM 15827</strain>
    </source>
</reference>
<evidence type="ECO:0000313" key="2">
    <source>
        <dbReference type="Proteomes" id="UP000198556"/>
    </source>
</evidence>
<dbReference type="InterPro" id="IPR051454">
    <property type="entry name" value="RNA/ubiquinone_mod_enzymes"/>
</dbReference>
<dbReference type="OrthoDB" id="9807498at2"/>
<dbReference type="InterPro" id="IPR001539">
    <property type="entry name" value="Peptidase_U32"/>
</dbReference>
<dbReference type="Pfam" id="PF01136">
    <property type="entry name" value="Peptidase_U32"/>
    <property type="match status" value="1"/>
</dbReference>
<evidence type="ECO:0000313" key="1">
    <source>
        <dbReference type="EMBL" id="SER23269.1"/>
    </source>
</evidence>
<dbReference type="GO" id="GO:0006508">
    <property type="term" value="P:proteolysis"/>
    <property type="evidence" value="ECO:0007669"/>
    <property type="project" value="UniProtKB-KW"/>
</dbReference>
<protein>
    <submittedName>
        <fullName evidence="1">Collagenase-like protease, PrtC family</fullName>
    </submittedName>
</protein>
<dbReference type="PANTHER" id="PTHR30217:SF12">
    <property type="entry name" value="U32 FAMILY PEPTIDASE"/>
    <property type="match status" value="1"/>
</dbReference>
<name>A0A1H9MIB6_9LACT</name>
<keyword evidence="2" id="KW-1185">Reference proteome</keyword>
<accession>A0A1H9MIB6</accession>
<dbReference type="PANTHER" id="PTHR30217">
    <property type="entry name" value="PEPTIDASE U32 FAMILY"/>
    <property type="match status" value="1"/>
</dbReference>
<dbReference type="AlphaFoldDB" id="A0A1H9MIB6"/>